<dbReference type="EMBL" id="MU150249">
    <property type="protein sequence ID" value="KAF9465169.1"/>
    <property type="molecule type" value="Genomic_DNA"/>
</dbReference>
<keyword evidence="5" id="KW-0812">Transmembrane</keyword>
<dbReference type="Pfam" id="PF03031">
    <property type="entry name" value="NIF"/>
    <property type="match status" value="1"/>
</dbReference>
<evidence type="ECO:0000313" key="18">
    <source>
        <dbReference type="Proteomes" id="UP000807353"/>
    </source>
</evidence>
<name>A0A9P5Y9J5_9AGAR</name>
<keyword evidence="6" id="KW-0999">Mitochondrion inner membrane</keyword>
<dbReference type="CDD" id="cd07521">
    <property type="entry name" value="HAD_FCP1-like"/>
    <property type="match status" value="1"/>
</dbReference>
<dbReference type="OrthoDB" id="287041at2759"/>
<comment type="caution">
    <text evidence="17">The sequence shown here is derived from an EMBL/GenBank/DDBJ whole genome shotgun (WGS) entry which is preliminary data.</text>
</comment>
<dbReference type="GO" id="GO:0015031">
    <property type="term" value="P:protein transport"/>
    <property type="evidence" value="ECO:0007669"/>
    <property type="project" value="UniProtKB-KW"/>
</dbReference>
<feature type="region of interest" description="Disordered" evidence="15">
    <location>
        <begin position="441"/>
        <end position="472"/>
    </location>
</feature>
<organism evidence="17 18">
    <name type="scientific">Collybia nuda</name>
    <dbReference type="NCBI Taxonomy" id="64659"/>
    <lineage>
        <taxon>Eukaryota</taxon>
        <taxon>Fungi</taxon>
        <taxon>Dikarya</taxon>
        <taxon>Basidiomycota</taxon>
        <taxon>Agaricomycotina</taxon>
        <taxon>Agaricomycetes</taxon>
        <taxon>Agaricomycetidae</taxon>
        <taxon>Agaricales</taxon>
        <taxon>Tricholomatineae</taxon>
        <taxon>Clitocybaceae</taxon>
        <taxon>Collybia</taxon>
    </lineage>
</organism>
<sequence>MFAVLTRPVQRNALAYSVRYMAQKPPPASSLKKEAENPSTSPTPPPEAETAQGPLLDTPTPSSVPSLDFSPPEPAEEPQRTGAKSSKGSLSSGERKRRAMGRVSLALLALAFGVNTVYMGREWEEDELRMKKMTLEEAPSTRWGRTKDRFTDLFDYFNKPAWPELLPPPYPPPHQKPFTLLISIDDLLVTSTWDRQHGWRTAKRPGVDYFLAYISQFYEVVVFTTQNYYTAGPILDKLDRYNFYVNHRLFREATRSINGAIVKDLSYLNRDLSKVISLDTNPEHVSTHPENAIVIPKWKGDPKDTGLVAMIPFLESIAIYKPPDVRPILEAYAGKNIPIEYAKKEAEAKAKHVEEWQKKKGVSGGSFGALFGLQSQVSLQKDNTPPTYLEVKRFEAQTQYREEQKYIQDHREELERLLKQEQDAVAGEVPGNLWEAFDALKGKPKDPAQLEASKAQEGDSESSSNAASSSTS</sequence>
<comment type="subcellular location">
    <subcellularLocation>
        <location evidence="1 14">Mitochondrion inner membrane</location>
        <topology evidence="1 14">Single-pass membrane protein</topology>
    </subcellularLocation>
</comment>
<feature type="compositionally biased region" description="Low complexity" evidence="15">
    <location>
        <begin position="461"/>
        <end position="472"/>
    </location>
</feature>
<feature type="domain" description="FCP1 homology" evidence="16">
    <location>
        <begin position="173"/>
        <end position="317"/>
    </location>
</feature>
<gene>
    <name evidence="17" type="ORF">BDZ94DRAFT_1160498</name>
</gene>
<evidence type="ECO:0000256" key="14">
    <source>
        <dbReference type="RuleBase" id="RU365079"/>
    </source>
</evidence>
<dbReference type="PROSITE" id="PS50969">
    <property type="entry name" value="FCP1"/>
    <property type="match status" value="1"/>
</dbReference>
<evidence type="ECO:0000256" key="12">
    <source>
        <dbReference type="ARBA" id="ARBA00023136"/>
    </source>
</evidence>
<keyword evidence="8 14" id="KW-0809">Transit peptide</keyword>
<evidence type="ECO:0000256" key="4">
    <source>
        <dbReference type="ARBA" id="ARBA00022448"/>
    </source>
</evidence>
<dbReference type="Proteomes" id="UP000807353">
    <property type="component" value="Unassembled WGS sequence"/>
</dbReference>
<evidence type="ECO:0000256" key="10">
    <source>
        <dbReference type="ARBA" id="ARBA00023010"/>
    </source>
</evidence>
<evidence type="ECO:0000259" key="16">
    <source>
        <dbReference type="PROSITE" id="PS50969"/>
    </source>
</evidence>
<dbReference type="SUPFAM" id="SSF56784">
    <property type="entry name" value="HAD-like"/>
    <property type="match status" value="1"/>
</dbReference>
<proteinExistence type="inferred from homology"/>
<dbReference type="InterPro" id="IPR023214">
    <property type="entry name" value="HAD_sf"/>
</dbReference>
<keyword evidence="4 14" id="KW-0813">Transport</keyword>
<dbReference type="PANTHER" id="PTHR12210">
    <property type="entry name" value="DULLARD PROTEIN PHOSPHATASE"/>
    <property type="match status" value="1"/>
</dbReference>
<accession>A0A9P5Y9J5</accession>
<keyword evidence="18" id="KW-1185">Reference proteome</keyword>
<dbReference type="Gene3D" id="3.40.50.1000">
    <property type="entry name" value="HAD superfamily/HAD-like"/>
    <property type="match status" value="1"/>
</dbReference>
<evidence type="ECO:0000256" key="11">
    <source>
        <dbReference type="ARBA" id="ARBA00023128"/>
    </source>
</evidence>
<evidence type="ECO:0000256" key="2">
    <source>
        <dbReference type="ARBA" id="ARBA00006344"/>
    </source>
</evidence>
<evidence type="ECO:0000256" key="13">
    <source>
        <dbReference type="ARBA" id="ARBA00065975"/>
    </source>
</evidence>
<keyword evidence="12" id="KW-0472">Membrane</keyword>
<dbReference type="AlphaFoldDB" id="A0A9P5Y9J5"/>
<evidence type="ECO:0000256" key="15">
    <source>
        <dbReference type="SAM" id="MobiDB-lite"/>
    </source>
</evidence>
<evidence type="ECO:0000256" key="7">
    <source>
        <dbReference type="ARBA" id="ARBA00022927"/>
    </source>
</evidence>
<reference evidence="17" key="1">
    <citation type="submission" date="2020-11" db="EMBL/GenBank/DDBJ databases">
        <authorList>
            <consortium name="DOE Joint Genome Institute"/>
            <person name="Ahrendt S."/>
            <person name="Riley R."/>
            <person name="Andreopoulos W."/>
            <person name="Labutti K."/>
            <person name="Pangilinan J."/>
            <person name="Ruiz-Duenas F.J."/>
            <person name="Barrasa J.M."/>
            <person name="Sanchez-Garcia M."/>
            <person name="Camarero S."/>
            <person name="Miyauchi S."/>
            <person name="Serrano A."/>
            <person name="Linde D."/>
            <person name="Babiker R."/>
            <person name="Drula E."/>
            <person name="Ayuso-Fernandez I."/>
            <person name="Pacheco R."/>
            <person name="Padilla G."/>
            <person name="Ferreira P."/>
            <person name="Barriuso J."/>
            <person name="Kellner H."/>
            <person name="Castanera R."/>
            <person name="Alfaro M."/>
            <person name="Ramirez L."/>
            <person name="Pisabarro A.G."/>
            <person name="Kuo A."/>
            <person name="Tritt A."/>
            <person name="Lipzen A."/>
            <person name="He G."/>
            <person name="Yan M."/>
            <person name="Ng V."/>
            <person name="Cullen D."/>
            <person name="Martin F."/>
            <person name="Rosso M.-N."/>
            <person name="Henrissat B."/>
            <person name="Hibbett D."/>
            <person name="Martinez A.T."/>
            <person name="Grigoriev I.V."/>
        </authorList>
    </citation>
    <scope>NUCLEOTIDE SEQUENCE</scope>
    <source>
        <strain evidence="17">CBS 247.69</strain>
    </source>
</reference>
<keyword evidence="7 14" id="KW-0653">Protein transport</keyword>
<feature type="compositionally biased region" description="Low complexity" evidence="15">
    <location>
        <begin position="82"/>
        <end position="92"/>
    </location>
</feature>
<dbReference type="InterPro" id="IPR036412">
    <property type="entry name" value="HAD-like_sf"/>
</dbReference>
<evidence type="ECO:0000256" key="1">
    <source>
        <dbReference type="ARBA" id="ARBA00004434"/>
    </source>
</evidence>
<feature type="region of interest" description="Disordered" evidence="15">
    <location>
        <begin position="24"/>
        <end position="97"/>
    </location>
</feature>
<dbReference type="InterPro" id="IPR050365">
    <property type="entry name" value="TIM50"/>
</dbReference>
<comment type="function">
    <text evidence="14">Essential component of the TIM23 complex, a complex that mediates the translocation of transit peptide-containing proteins across the mitochondrial inner membrane.</text>
</comment>
<keyword evidence="9" id="KW-1133">Transmembrane helix</keyword>
<comment type="subunit">
    <text evidence="13">Component of the TIM23 complex, at least composed of TIM23, TIM17 and TIM50. Interacts with preproteins in transit.</text>
</comment>
<keyword evidence="10 14" id="KW-0811">Translocation</keyword>
<evidence type="ECO:0000313" key="17">
    <source>
        <dbReference type="EMBL" id="KAF9465169.1"/>
    </source>
</evidence>
<evidence type="ECO:0000256" key="8">
    <source>
        <dbReference type="ARBA" id="ARBA00022946"/>
    </source>
</evidence>
<protein>
    <recommendedName>
        <fullName evidence="3 14">Mitochondrial import inner membrane translocase subunit TIM50</fullName>
    </recommendedName>
</protein>
<dbReference type="SMART" id="SM00577">
    <property type="entry name" value="CPDc"/>
    <property type="match status" value="1"/>
</dbReference>
<comment type="similarity">
    <text evidence="2 14">Belongs to the TIM50 family.</text>
</comment>
<dbReference type="FunFam" id="3.40.50.1000:FF:000019">
    <property type="entry name" value="Mitochondrial import inner membrane translocase subunit TIM50"/>
    <property type="match status" value="1"/>
</dbReference>
<evidence type="ECO:0000256" key="6">
    <source>
        <dbReference type="ARBA" id="ARBA00022792"/>
    </source>
</evidence>
<evidence type="ECO:0000256" key="9">
    <source>
        <dbReference type="ARBA" id="ARBA00022989"/>
    </source>
</evidence>
<dbReference type="InterPro" id="IPR004274">
    <property type="entry name" value="FCP1_dom"/>
</dbReference>
<evidence type="ECO:0000256" key="5">
    <source>
        <dbReference type="ARBA" id="ARBA00022692"/>
    </source>
</evidence>
<keyword evidence="11 14" id="KW-0496">Mitochondrion</keyword>
<evidence type="ECO:0000256" key="3">
    <source>
        <dbReference type="ARBA" id="ARBA00020799"/>
    </source>
</evidence>
<dbReference type="GO" id="GO:0005744">
    <property type="term" value="C:TIM23 mitochondrial import inner membrane translocase complex"/>
    <property type="evidence" value="ECO:0007669"/>
    <property type="project" value="UniProtKB-UniRule"/>
</dbReference>